<reference evidence="12 13" key="1">
    <citation type="submission" date="2018-02" db="EMBL/GenBank/DDBJ databases">
        <title>Draft genome sequences of Elsinoe sp., causing black scab on jojoba.</title>
        <authorList>
            <person name="Stodart B."/>
            <person name="Jeffress S."/>
            <person name="Ash G."/>
            <person name="Arun Chinnappa K."/>
        </authorList>
    </citation>
    <scope>NUCLEOTIDE SEQUENCE [LARGE SCALE GENOMIC DNA]</scope>
    <source>
        <strain evidence="12 13">Hillstone_2</strain>
    </source>
</reference>
<feature type="binding site" evidence="9">
    <location>
        <position position="114"/>
    </location>
    <ligand>
        <name>Zn(2+)</name>
        <dbReference type="ChEBI" id="CHEBI:29105"/>
        <label>2</label>
    </ligand>
</feature>
<dbReference type="GO" id="GO:0003676">
    <property type="term" value="F:nucleic acid binding"/>
    <property type="evidence" value="ECO:0007669"/>
    <property type="project" value="InterPro"/>
</dbReference>
<evidence type="ECO:0000256" key="4">
    <source>
        <dbReference type="ARBA" id="ARBA00022771"/>
    </source>
</evidence>
<dbReference type="InterPro" id="IPR012164">
    <property type="entry name" value="Rpa12/Rpb9/Rpc10/TFS"/>
</dbReference>
<feature type="zinc finger region" description="C4-type" evidence="10">
    <location>
        <begin position="5"/>
        <end position="40"/>
    </location>
</feature>
<feature type="binding site" evidence="9">
    <location>
        <position position="111"/>
    </location>
    <ligand>
        <name>Zn(2+)</name>
        <dbReference type="ChEBI" id="CHEBI:29105"/>
        <label>2</label>
    </ligand>
</feature>
<keyword evidence="7 8" id="KW-0539">Nucleus</keyword>
<keyword evidence="2 8" id="KW-0240">DNA-directed RNA polymerase</keyword>
<dbReference type="PANTHER" id="PTHR11239">
    <property type="entry name" value="DNA-DIRECTED RNA POLYMERASE"/>
    <property type="match status" value="1"/>
</dbReference>
<dbReference type="GO" id="GO:0006386">
    <property type="term" value="P:termination of RNA polymerase III transcription"/>
    <property type="evidence" value="ECO:0007669"/>
    <property type="project" value="UniProtKB-ARBA"/>
</dbReference>
<dbReference type="Pfam" id="PF01096">
    <property type="entry name" value="Zn_ribbon_TFIIS"/>
    <property type="match status" value="1"/>
</dbReference>
<name>A0A4U7AL78_9PEZI</name>
<organism evidence="12 13">
    <name type="scientific">Elsinoe australis</name>
    <dbReference type="NCBI Taxonomy" id="40998"/>
    <lineage>
        <taxon>Eukaryota</taxon>
        <taxon>Fungi</taxon>
        <taxon>Dikarya</taxon>
        <taxon>Ascomycota</taxon>
        <taxon>Pezizomycotina</taxon>
        <taxon>Dothideomycetes</taxon>
        <taxon>Dothideomycetidae</taxon>
        <taxon>Myriangiales</taxon>
        <taxon>Elsinoaceae</taxon>
        <taxon>Elsinoe</taxon>
    </lineage>
</organism>
<evidence type="ECO:0000256" key="8">
    <source>
        <dbReference type="PIRNR" id="PIRNR005586"/>
    </source>
</evidence>
<feature type="binding site" evidence="9">
    <location>
        <position position="81"/>
    </location>
    <ligand>
        <name>Zn(2+)</name>
        <dbReference type="ChEBI" id="CHEBI:29105"/>
        <label>2</label>
    </ligand>
</feature>
<keyword evidence="3 9" id="KW-0479">Metal-binding</keyword>
<evidence type="ECO:0000256" key="1">
    <source>
        <dbReference type="ARBA" id="ARBA00004123"/>
    </source>
</evidence>
<dbReference type="PROSITE" id="PS51133">
    <property type="entry name" value="ZF_TFIIS_2"/>
    <property type="match status" value="1"/>
</dbReference>
<feature type="binding site" evidence="9">
    <location>
        <position position="40"/>
    </location>
    <ligand>
        <name>Zn(2+)</name>
        <dbReference type="ChEBI" id="CHEBI:29105"/>
        <label>1</label>
    </ligand>
</feature>
<evidence type="ECO:0000256" key="6">
    <source>
        <dbReference type="ARBA" id="ARBA00023163"/>
    </source>
</evidence>
<dbReference type="GO" id="GO:0008270">
    <property type="term" value="F:zinc ion binding"/>
    <property type="evidence" value="ECO:0007669"/>
    <property type="project" value="UniProtKB-KW"/>
</dbReference>
<evidence type="ECO:0000256" key="9">
    <source>
        <dbReference type="PIRSR" id="PIRSR005586-1"/>
    </source>
</evidence>
<feature type="binding site" evidence="9">
    <location>
        <position position="86"/>
    </location>
    <ligand>
        <name>Zn(2+)</name>
        <dbReference type="ChEBI" id="CHEBI:29105"/>
        <label>2</label>
    </ligand>
</feature>
<dbReference type="Proteomes" id="UP000308133">
    <property type="component" value="Unassembled WGS sequence"/>
</dbReference>
<comment type="similarity">
    <text evidence="8">Belongs to the archaeal rpoM/eukaryotic RPA12/RPB9/RPC11 RNA polymerase family.</text>
</comment>
<dbReference type="FunFam" id="2.20.25.10:FF:000005">
    <property type="entry name" value="DNA-directed RNA polymerase subunit"/>
    <property type="match status" value="1"/>
</dbReference>
<dbReference type="GO" id="GO:0005666">
    <property type="term" value="C:RNA polymerase III complex"/>
    <property type="evidence" value="ECO:0007669"/>
    <property type="project" value="UniProtKB-ARBA"/>
</dbReference>
<evidence type="ECO:0000256" key="10">
    <source>
        <dbReference type="PIRSR" id="PIRSR005586-2"/>
    </source>
</evidence>
<feature type="binding site" evidence="9">
    <location>
        <position position="5"/>
    </location>
    <ligand>
        <name>Zn(2+)</name>
        <dbReference type="ChEBI" id="CHEBI:29105"/>
        <label>1</label>
    </ligand>
</feature>
<dbReference type="CDD" id="cd10509">
    <property type="entry name" value="Zn-ribbon_RPC11"/>
    <property type="match status" value="1"/>
</dbReference>
<dbReference type="SUPFAM" id="SSF57783">
    <property type="entry name" value="Zinc beta-ribbon"/>
    <property type="match status" value="1"/>
</dbReference>
<dbReference type="PIRSF" id="PIRSF005586">
    <property type="entry name" value="RNApol_RpoM"/>
    <property type="match status" value="1"/>
</dbReference>
<evidence type="ECO:0000313" key="12">
    <source>
        <dbReference type="EMBL" id="TKX18758.1"/>
    </source>
</evidence>
<dbReference type="InterPro" id="IPR034014">
    <property type="entry name" value="Zn_ribbon_RPC11_C"/>
</dbReference>
<feature type="domain" description="TFIIS-type" evidence="11">
    <location>
        <begin position="77"/>
        <end position="119"/>
    </location>
</feature>
<keyword evidence="5 9" id="KW-0862">Zinc</keyword>
<gene>
    <name evidence="12" type="ORF">C1H76_9019</name>
</gene>
<evidence type="ECO:0000256" key="5">
    <source>
        <dbReference type="ARBA" id="ARBA00022833"/>
    </source>
</evidence>
<dbReference type="GO" id="GO:0003899">
    <property type="term" value="F:DNA-directed RNA polymerase activity"/>
    <property type="evidence" value="ECO:0007669"/>
    <property type="project" value="InterPro"/>
</dbReference>
<evidence type="ECO:0000256" key="3">
    <source>
        <dbReference type="ARBA" id="ARBA00022723"/>
    </source>
</evidence>
<protein>
    <recommendedName>
        <fullName evidence="8">DNA-directed RNA polymerase subunit</fullName>
    </recommendedName>
</protein>
<evidence type="ECO:0000313" key="13">
    <source>
        <dbReference type="Proteomes" id="UP000308133"/>
    </source>
</evidence>
<evidence type="ECO:0000256" key="2">
    <source>
        <dbReference type="ARBA" id="ARBA00022478"/>
    </source>
</evidence>
<proteinExistence type="inferred from homology"/>
<comment type="subcellular location">
    <subcellularLocation>
        <location evidence="1 8">Nucleus</location>
    </subcellularLocation>
</comment>
<keyword evidence="4 10" id="KW-0863">Zinc-finger</keyword>
<comment type="caution">
    <text evidence="12">The sequence shown here is derived from an EMBL/GenBank/DDBJ whole genome shotgun (WGS) entry which is preliminary data.</text>
</comment>
<feature type="binding site" evidence="9">
    <location>
        <position position="37"/>
    </location>
    <ligand>
        <name>Zn(2+)</name>
        <dbReference type="ChEBI" id="CHEBI:29105"/>
        <label>1</label>
    </ligand>
</feature>
<keyword evidence="6 8" id="KW-0804">Transcription</keyword>
<comment type="function">
    <text evidence="8">DNA-dependent RNA polymerase catalyzes the transcription of DNA into RNA using the four ribonucleoside triphosphates as substrates.</text>
</comment>
<evidence type="ECO:0000256" key="7">
    <source>
        <dbReference type="ARBA" id="ARBA00023242"/>
    </source>
</evidence>
<dbReference type="PANTHER" id="PTHR11239:SF12">
    <property type="entry name" value="DNA-DIRECTED RNA POLYMERASE III SUBUNIT RPC10"/>
    <property type="match status" value="1"/>
</dbReference>
<dbReference type="SMART" id="SM00440">
    <property type="entry name" value="ZnF_C2C2"/>
    <property type="match status" value="1"/>
</dbReference>
<feature type="binding site" evidence="9">
    <location>
        <position position="8"/>
    </location>
    <ligand>
        <name>Zn(2+)</name>
        <dbReference type="ChEBI" id="CHEBI:29105"/>
        <label>1</label>
    </ligand>
</feature>
<evidence type="ECO:0000259" key="11">
    <source>
        <dbReference type="PROSITE" id="PS51133"/>
    </source>
</evidence>
<dbReference type="InterPro" id="IPR001222">
    <property type="entry name" value="Znf_TFIIS"/>
</dbReference>
<sequence length="121" mass="13598">MLLFCPACGNLLTVVAVPHDKLPASEAHMAGRNHFQCRTCPYQMPLAGVFYEKKQMVPKEVEDVLGGADSWKNVDKVPVPCVDPGCSSQQAYFRQVQIRSADEPMTTFYKCVKCAKDWREN</sequence>
<dbReference type="Gene3D" id="2.20.25.10">
    <property type="match status" value="1"/>
</dbReference>
<dbReference type="AlphaFoldDB" id="A0A4U7AL78"/>
<accession>A0A4U7AL78</accession>
<dbReference type="EMBL" id="PTQR01000126">
    <property type="protein sequence ID" value="TKX18758.1"/>
    <property type="molecule type" value="Genomic_DNA"/>
</dbReference>